<dbReference type="AlphaFoldDB" id="A0A6L9MFE5"/>
<evidence type="ECO:0000256" key="4">
    <source>
        <dbReference type="ARBA" id="ARBA00022490"/>
    </source>
</evidence>
<keyword evidence="7 11" id="KW-0862">Zinc</keyword>
<keyword evidence="13" id="KW-1185">Reference proteome</keyword>
<evidence type="ECO:0000256" key="2">
    <source>
        <dbReference type="ARBA" id="ARBA00007957"/>
    </source>
</evidence>
<gene>
    <name evidence="11" type="primary">fur</name>
    <name evidence="12" type="ORF">GTW51_06625</name>
</gene>
<dbReference type="PANTHER" id="PTHR33202">
    <property type="entry name" value="ZINC UPTAKE REGULATION PROTEIN"/>
    <property type="match status" value="1"/>
</dbReference>
<dbReference type="InterPro" id="IPR036390">
    <property type="entry name" value="WH_DNA-bd_sf"/>
</dbReference>
<dbReference type="FunFam" id="1.10.10.10:FF:000007">
    <property type="entry name" value="Ferric uptake regulation protein"/>
    <property type="match status" value="1"/>
</dbReference>
<dbReference type="PANTHER" id="PTHR33202:SF7">
    <property type="entry name" value="FERRIC UPTAKE REGULATION PROTEIN"/>
    <property type="match status" value="1"/>
</dbReference>
<evidence type="ECO:0000256" key="11">
    <source>
        <dbReference type="RuleBase" id="RU364037"/>
    </source>
</evidence>
<dbReference type="CDD" id="cd07153">
    <property type="entry name" value="Fur_like"/>
    <property type="match status" value="1"/>
</dbReference>
<evidence type="ECO:0000256" key="5">
    <source>
        <dbReference type="ARBA" id="ARBA00022491"/>
    </source>
</evidence>
<organism evidence="12 13">
    <name type="scientific">Aurantimonas aggregata</name>
    <dbReference type="NCBI Taxonomy" id="2047720"/>
    <lineage>
        <taxon>Bacteria</taxon>
        <taxon>Pseudomonadati</taxon>
        <taxon>Pseudomonadota</taxon>
        <taxon>Alphaproteobacteria</taxon>
        <taxon>Hyphomicrobiales</taxon>
        <taxon>Aurantimonadaceae</taxon>
        <taxon>Aurantimonas</taxon>
    </lineage>
</organism>
<keyword evidence="9 11" id="KW-0238">DNA-binding</keyword>
<evidence type="ECO:0000313" key="13">
    <source>
        <dbReference type="Proteomes" id="UP000476332"/>
    </source>
</evidence>
<dbReference type="GO" id="GO:1900376">
    <property type="term" value="P:regulation of secondary metabolite biosynthetic process"/>
    <property type="evidence" value="ECO:0007669"/>
    <property type="project" value="TreeGrafter"/>
</dbReference>
<dbReference type="Proteomes" id="UP000476332">
    <property type="component" value="Unassembled WGS sequence"/>
</dbReference>
<evidence type="ECO:0000256" key="1">
    <source>
        <dbReference type="ARBA" id="ARBA00004496"/>
    </source>
</evidence>
<dbReference type="GO" id="GO:0003700">
    <property type="term" value="F:DNA-binding transcription factor activity"/>
    <property type="evidence" value="ECO:0007669"/>
    <property type="project" value="UniProtKB-UniRule"/>
</dbReference>
<evidence type="ECO:0000256" key="8">
    <source>
        <dbReference type="ARBA" id="ARBA00023015"/>
    </source>
</evidence>
<evidence type="ECO:0000256" key="3">
    <source>
        <dbReference type="ARBA" id="ARBA00020910"/>
    </source>
</evidence>
<comment type="subunit">
    <text evidence="11">Homodimer.</text>
</comment>
<evidence type="ECO:0000313" key="12">
    <source>
        <dbReference type="EMBL" id="NDV86371.1"/>
    </source>
</evidence>
<comment type="caution">
    <text evidence="12">The sequence shown here is derived from an EMBL/GenBank/DDBJ whole genome shotgun (WGS) entry which is preliminary data.</text>
</comment>
<evidence type="ECO:0000256" key="7">
    <source>
        <dbReference type="ARBA" id="ARBA00022833"/>
    </source>
</evidence>
<dbReference type="GO" id="GO:0045892">
    <property type="term" value="P:negative regulation of DNA-templated transcription"/>
    <property type="evidence" value="ECO:0007669"/>
    <property type="project" value="TreeGrafter"/>
</dbReference>
<dbReference type="EMBL" id="JAAAMJ010000003">
    <property type="protein sequence ID" value="NDV86371.1"/>
    <property type="molecule type" value="Genomic_DNA"/>
</dbReference>
<dbReference type="NCBIfam" id="NF045678">
    <property type="entry name" value="TransRegIrrA"/>
    <property type="match status" value="1"/>
</dbReference>
<evidence type="ECO:0000256" key="6">
    <source>
        <dbReference type="ARBA" id="ARBA00022723"/>
    </source>
</evidence>
<protein>
    <recommendedName>
        <fullName evidence="3 11">Ferric uptake regulation protein</fullName>
    </recommendedName>
</protein>
<keyword evidence="10 11" id="KW-0804">Transcription</keyword>
<keyword evidence="4 11" id="KW-0963">Cytoplasm</keyword>
<reference evidence="12 13" key="1">
    <citation type="submission" date="2020-01" db="EMBL/GenBank/DDBJ databases">
        <title>Genomes of bacteria type strains.</title>
        <authorList>
            <person name="Chen J."/>
            <person name="Zhu S."/>
            <person name="Chen J."/>
        </authorList>
    </citation>
    <scope>NUCLEOTIDE SEQUENCE [LARGE SCALE GENOMIC DNA]</scope>
    <source>
        <strain evidence="12 13">KCTC 52919</strain>
    </source>
</reference>
<keyword evidence="11" id="KW-0408">Iron</keyword>
<name>A0A6L9MFE5_9HYPH</name>
<comment type="subcellular location">
    <subcellularLocation>
        <location evidence="1 11">Cytoplasm</location>
    </subcellularLocation>
</comment>
<accession>A0A6L9MFE5</accession>
<dbReference type="RefSeq" id="WP_163043117.1">
    <property type="nucleotide sequence ID" value="NZ_JAAAMJ010000003.1"/>
</dbReference>
<dbReference type="InterPro" id="IPR002481">
    <property type="entry name" value="FUR"/>
</dbReference>
<dbReference type="GO" id="GO:0005737">
    <property type="term" value="C:cytoplasm"/>
    <property type="evidence" value="ECO:0007669"/>
    <property type="project" value="UniProtKB-SubCell"/>
</dbReference>
<comment type="similarity">
    <text evidence="2 11">Belongs to the Fur family.</text>
</comment>
<dbReference type="Gene3D" id="1.10.10.10">
    <property type="entry name" value="Winged helix-like DNA-binding domain superfamily/Winged helix DNA-binding domain"/>
    <property type="match status" value="1"/>
</dbReference>
<dbReference type="GO" id="GO:0008270">
    <property type="term" value="F:zinc ion binding"/>
    <property type="evidence" value="ECO:0007669"/>
    <property type="project" value="TreeGrafter"/>
</dbReference>
<dbReference type="Pfam" id="PF01475">
    <property type="entry name" value="FUR"/>
    <property type="match status" value="1"/>
</dbReference>
<keyword evidence="6 11" id="KW-0479">Metal-binding</keyword>
<dbReference type="GO" id="GO:0000976">
    <property type="term" value="F:transcription cis-regulatory region binding"/>
    <property type="evidence" value="ECO:0007669"/>
    <property type="project" value="TreeGrafter"/>
</dbReference>
<keyword evidence="8 11" id="KW-0805">Transcription regulation</keyword>
<sequence length="157" mass="17487">MDNRPSPTRFCVFERLRSVGLRPTRQRVALCNLMFGAGDRHLSAEELYAEAHKAGEPVSLATVYNTLHQFTDAGLVRPLSAEGQRTYFDTNTDDHHHFFVEDDNSMIDIPDGSLRFDHLPEPPEGMEIVNVDVVVRLRRKASAGVAAEPVQTAVVAD</sequence>
<dbReference type="SUPFAM" id="SSF46785">
    <property type="entry name" value="Winged helix' DNA-binding domain"/>
    <property type="match status" value="1"/>
</dbReference>
<keyword evidence="5 11" id="KW-0678">Repressor</keyword>
<dbReference type="NCBIfam" id="NF045677">
    <property type="entry name" value="FeRespRegIrr"/>
    <property type="match status" value="1"/>
</dbReference>
<proteinExistence type="inferred from homology"/>
<evidence type="ECO:0000256" key="10">
    <source>
        <dbReference type="ARBA" id="ARBA00023163"/>
    </source>
</evidence>
<dbReference type="InterPro" id="IPR036388">
    <property type="entry name" value="WH-like_DNA-bd_sf"/>
</dbReference>
<evidence type="ECO:0000256" key="9">
    <source>
        <dbReference type="ARBA" id="ARBA00023125"/>
    </source>
</evidence>